<organism evidence="2">
    <name type="scientific">Brucella anthropi</name>
    <name type="common">Ochrobactrum anthropi</name>
    <dbReference type="NCBI Taxonomy" id="529"/>
    <lineage>
        <taxon>Bacteria</taxon>
        <taxon>Pseudomonadati</taxon>
        <taxon>Pseudomonadota</taxon>
        <taxon>Alphaproteobacteria</taxon>
        <taxon>Hyphomicrobiales</taxon>
        <taxon>Brucellaceae</taxon>
        <taxon>Brucella/Ochrobactrum group</taxon>
        <taxon>Brucella</taxon>
    </lineage>
</organism>
<keyword evidence="1" id="KW-0812">Transmembrane</keyword>
<evidence type="ECO:0000256" key="1">
    <source>
        <dbReference type="SAM" id="Phobius"/>
    </source>
</evidence>
<protein>
    <submittedName>
        <fullName evidence="2">Uncharacterized protein</fullName>
    </submittedName>
</protein>
<reference evidence="2" key="1">
    <citation type="submission" date="2016-02" db="EMBL/GenBank/DDBJ databases">
        <title>Genomic sequences of Ochrobactrum anthropi.</title>
        <authorList>
            <person name="Chudasama K.S."/>
            <person name="Thaker V.S."/>
        </authorList>
    </citation>
    <scope>NUCLEOTIDE SEQUENCE [LARGE SCALE GENOMIC DNA]</scope>
    <source>
        <strain evidence="2">SUBG007</strain>
    </source>
</reference>
<comment type="caution">
    <text evidence="2">The sequence shown here is derived from an EMBL/GenBank/DDBJ whole genome shotgun (WGS) entry which is preliminary data.</text>
</comment>
<proteinExistence type="predicted"/>
<keyword evidence="1" id="KW-0472">Membrane</keyword>
<feature type="transmembrane region" description="Helical" evidence="1">
    <location>
        <begin position="56"/>
        <end position="80"/>
    </location>
</feature>
<dbReference type="AlphaFoldDB" id="A0A656Z625"/>
<sequence length="119" mass="13738">MIISEEVPAPEHSTGVIVEINDLRRDFRAFENEHGLQDLNEIFALYLMNYRSVSNALWMSTLLTLFIGTGLTTYVPIPVVRIRCLDWQSKVPSQIFALLSVGRIVRRIKSFDIKRLEML</sequence>
<dbReference type="EMBL" id="LUAY01001974">
    <property type="protein sequence ID" value="KYB45922.1"/>
    <property type="molecule type" value="Genomic_DNA"/>
</dbReference>
<keyword evidence="1" id="KW-1133">Transmembrane helix</keyword>
<gene>
    <name evidence="2" type="ORF">AB664_30185</name>
</gene>
<accession>A0A656Z625</accession>
<name>A0A656Z625_BRUAN</name>
<evidence type="ECO:0000313" key="2">
    <source>
        <dbReference type="EMBL" id="KYB45922.1"/>
    </source>
</evidence>